<evidence type="ECO:0000256" key="4">
    <source>
        <dbReference type="ARBA" id="ARBA00023004"/>
    </source>
</evidence>
<evidence type="ECO:0000313" key="10">
    <source>
        <dbReference type="Proteomes" id="UP001328107"/>
    </source>
</evidence>
<keyword evidence="10" id="KW-1185">Reference proteome</keyword>
<comment type="cofactor">
    <cofactor evidence="1 6">
        <name>heme</name>
        <dbReference type="ChEBI" id="CHEBI:30413"/>
    </cofactor>
</comment>
<dbReference type="GO" id="GO:0020037">
    <property type="term" value="F:heme binding"/>
    <property type="evidence" value="ECO:0007669"/>
    <property type="project" value="InterPro"/>
</dbReference>
<dbReference type="PRINTS" id="PR00463">
    <property type="entry name" value="EP450I"/>
</dbReference>
<comment type="similarity">
    <text evidence="2 7">Belongs to the cytochrome P450 family.</text>
</comment>
<dbReference type="SUPFAM" id="SSF48264">
    <property type="entry name" value="Cytochrome P450"/>
    <property type="match status" value="1"/>
</dbReference>
<dbReference type="EMBL" id="BTRK01000004">
    <property type="protein sequence ID" value="GMR47192.1"/>
    <property type="molecule type" value="Genomic_DNA"/>
</dbReference>
<dbReference type="GO" id="GO:0004497">
    <property type="term" value="F:monooxygenase activity"/>
    <property type="evidence" value="ECO:0007669"/>
    <property type="project" value="UniProtKB-KW"/>
</dbReference>
<dbReference type="Pfam" id="PF00067">
    <property type="entry name" value="p450"/>
    <property type="match status" value="1"/>
</dbReference>
<dbReference type="InterPro" id="IPR036396">
    <property type="entry name" value="Cyt_P450_sf"/>
</dbReference>
<dbReference type="PANTHER" id="PTHR24291">
    <property type="entry name" value="CYTOCHROME P450 FAMILY 4"/>
    <property type="match status" value="1"/>
</dbReference>
<evidence type="ECO:0000313" key="9">
    <source>
        <dbReference type="EMBL" id="GMR47192.1"/>
    </source>
</evidence>
<dbReference type="GO" id="GO:0005506">
    <property type="term" value="F:iron ion binding"/>
    <property type="evidence" value="ECO:0007669"/>
    <property type="project" value="InterPro"/>
</dbReference>
<dbReference type="InterPro" id="IPR002401">
    <property type="entry name" value="Cyt_P450_E_grp-I"/>
</dbReference>
<evidence type="ECO:0000256" key="8">
    <source>
        <dbReference type="SAM" id="Phobius"/>
    </source>
</evidence>
<keyword evidence="3 6" id="KW-0349">Heme</keyword>
<evidence type="ECO:0000256" key="6">
    <source>
        <dbReference type="PIRSR" id="PIRSR602401-1"/>
    </source>
</evidence>
<proteinExistence type="inferred from homology"/>
<keyword evidence="7" id="KW-0560">Oxidoreductase</keyword>
<keyword evidence="8" id="KW-0812">Transmembrane</keyword>
<keyword evidence="6 7" id="KW-0479">Metal-binding</keyword>
<keyword evidence="8" id="KW-0472">Membrane</keyword>
<accession>A0AAN5CMJ9</accession>
<organism evidence="9 10">
    <name type="scientific">Pristionchus mayeri</name>
    <dbReference type="NCBI Taxonomy" id="1317129"/>
    <lineage>
        <taxon>Eukaryota</taxon>
        <taxon>Metazoa</taxon>
        <taxon>Ecdysozoa</taxon>
        <taxon>Nematoda</taxon>
        <taxon>Chromadorea</taxon>
        <taxon>Rhabditida</taxon>
        <taxon>Rhabditina</taxon>
        <taxon>Diplogasteromorpha</taxon>
        <taxon>Diplogasteroidea</taxon>
        <taxon>Neodiplogasteridae</taxon>
        <taxon>Pristionchus</taxon>
    </lineage>
</organism>
<keyword evidence="5 7" id="KW-0503">Monooxygenase</keyword>
<dbReference type="InterPro" id="IPR017972">
    <property type="entry name" value="Cyt_P450_CS"/>
</dbReference>
<evidence type="ECO:0000256" key="1">
    <source>
        <dbReference type="ARBA" id="ARBA00001971"/>
    </source>
</evidence>
<keyword evidence="4 6" id="KW-0408">Iron</keyword>
<dbReference type="Proteomes" id="UP001328107">
    <property type="component" value="Unassembled WGS sequence"/>
</dbReference>
<evidence type="ECO:0000256" key="3">
    <source>
        <dbReference type="ARBA" id="ARBA00022617"/>
    </source>
</evidence>
<feature type="non-terminal residue" evidence="9">
    <location>
        <position position="1"/>
    </location>
</feature>
<protein>
    <recommendedName>
        <fullName evidence="11">Cytochrome P450</fullName>
    </recommendedName>
</protein>
<dbReference type="InterPro" id="IPR001128">
    <property type="entry name" value="Cyt_P450"/>
</dbReference>
<dbReference type="PANTHER" id="PTHR24291:SF130">
    <property type="entry name" value="CYTOCHROME P450 FAMILY"/>
    <property type="match status" value="1"/>
</dbReference>
<dbReference type="Gene3D" id="1.10.630.10">
    <property type="entry name" value="Cytochrome P450"/>
    <property type="match status" value="1"/>
</dbReference>
<name>A0AAN5CMJ9_9BILA</name>
<reference evidence="10" key="1">
    <citation type="submission" date="2022-10" db="EMBL/GenBank/DDBJ databases">
        <title>Genome assembly of Pristionchus species.</title>
        <authorList>
            <person name="Yoshida K."/>
            <person name="Sommer R.J."/>
        </authorList>
    </citation>
    <scope>NUCLEOTIDE SEQUENCE [LARGE SCALE GENOMIC DNA]</scope>
    <source>
        <strain evidence="10">RS5460</strain>
    </source>
</reference>
<dbReference type="PRINTS" id="PR00385">
    <property type="entry name" value="P450"/>
</dbReference>
<evidence type="ECO:0000256" key="2">
    <source>
        <dbReference type="ARBA" id="ARBA00010617"/>
    </source>
</evidence>
<evidence type="ECO:0008006" key="11">
    <source>
        <dbReference type="Google" id="ProtNLM"/>
    </source>
</evidence>
<dbReference type="AlphaFoldDB" id="A0AAN5CMJ9"/>
<comment type="caution">
    <text evidence="9">The sequence shown here is derived from an EMBL/GenBank/DDBJ whole genome shotgun (WGS) entry which is preliminary data.</text>
</comment>
<evidence type="ECO:0000256" key="7">
    <source>
        <dbReference type="RuleBase" id="RU000461"/>
    </source>
</evidence>
<sequence>PHPRPCIISILSMIYLIAALIGIYLLFYGRFLAQEWINFRHKKRLTPLIPGHEGIPFFGNLLELGKDTESGPRVILERARKARQEGKGDLLKIWVVHACTFFPVTGEMMQYILESPDEINKGKNYGFFESWLGRGLLLAGGHKWRMRRKMINPSFHYAMLIEYIDTMNRHAKNLIHVLESHCGNEFDIYPFMKRFTLDVICDTAMGKDLNSLNLPEQPYVKAISKLMYLGAKGSMHPHLWIAIIRWLTGWQREHNRHLKIAHEFTLEVIAERMDILSRGEVDAHKKAFLDMLISEKERSNLSMEDIREEVDTFMFAGHDTTSSALGWTIWCLANHPDIQQKAYEEVKEIFGDDVDRDCTKDDIARMTYLERCIKESLRLFPPVPFISRDLDNDLQMGPYLVPRDSTLMIAPYLLHRNEAIYPNPDLYDPDRFLPENIAARHPYDYIPFSSGPRNCIGQKFAMNQLKIALSLMLRSFRIKSERDFNSVAVLGEVVLKSKDGINVIIESR</sequence>
<gene>
    <name evidence="9" type="ORF">PMAYCL1PPCAC_17387</name>
</gene>
<dbReference type="InterPro" id="IPR050196">
    <property type="entry name" value="Cytochrome_P450_Monoox"/>
</dbReference>
<evidence type="ECO:0000256" key="5">
    <source>
        <dbReference type="ARBA" id="ARBA00023033"/>
    </source>
</evidence>
<feature type="binding site" description="axial binding residue" evidence="6">
    <location>
        <position position="455"/>
    </location>
    <ligand>
        <name>heme</name>
        <dbReference type="ChEBI" id="CHEBI:30413"/>
    </ligand>
    <ligandPart>
        <name>Fe</name>
        <dbReference type="ChEBI" id="CHEBI:18248"/>
    </ligandPart>
</feature>
<dbReference type="GO" id="GO:0016705">
    <property type="term" value="F:oxidoreductase activity, acting on paired donors, with incorporation or reduction of molecular oxygen"/>
    <property type="evidence" value="ECO:0007669"/>
    <property type="project" value="InterPro"/>
</dbReference>
<feature type="transmembrane region" description="Helical" evidence="8">
    <location>
        <begin position="12"/>
        <end position="33"/>
    </location>
</feature>
<dbReference type="PROSITE" id="PS00086">
    <property type="entry name" value="CYTOCHROME_P450"/>
    <property type="match status" value="1"/>
</dbReference>
<dbReference type="CDD" id="cd20628">
    <property type="entry name" value="CYP4"/>
    <property type="match status" value="1"/>
</dbReference>
<keyword evidence="8" id="KW-1133">Transmembrane helix</keyword>